<accession>A0A2P2LWH3</accession>
<protein>
    <submittedName>
        <fullName evidence="1">Uncharacterized protein</fullName>
    </submittedName>
</protein>
<dbReference type="EMBL" id="GGEC01041819">
    <property type="protein sequence ID" value="MBX22303.1"/>
    <property type="molecule type" value="Transcribed_RNA"/>
</dbReference>
<evidence type="ECO:0000313" key="1">
    <source>
        <dbReference type="EMBL" id="MBX22303.1"/>
    </source>
</evidence>
<name>A0A2P2LWH3_RHIMU</name>
<reference evidence="1" key="1">
    <citation type="submission" date="2018-02" db="EMBL/GenBank/DDBJ databases">
        <title>Rhizophora mucronata_Transcriptome.</title>
        <authorList>
            <person name="Meera S.P."/>
            <person name="Sreeshan A."/>
            <person name="Augustine A."/>
        </authorList>
    </citation>
    <scope>NUCLEOTIDE SEQUENCE</scope>
    <source>
        <tissue evidence="1">Leaf</tissue>
    </source>
</reference>
<dbReference type="AlphaFoldDB" id="A0A2P2LWH3"/>
<proteinExistence type="predicted"/>
<sequence length="44" mass="4980">MQACNLAGPPSTTLGLLSPLVPLTYQFPFFFDCEGFRRRNRTES</sequence>
<organism evidence="1">
    <name type="scientific">Rhizophora mucronata</name>
    <name type="common">Asiatic mangrove</name>
    <dbReference type="NCBI Taxonomy" id="61149"/>
    <lineage>
        <taxon>Eukaryota</taxon>
        <taxon>Viridiplantae</taxon>
        <taxon>Streptophyta</taxon>
        <taxon>Embryophyta</taxon>
        <taxon>Tracheophyta</taxon>
        <taxon>Spermatophyta</taxon>
        <taxon>Magnoliopsida</taxon>
        <taxon>eudicotyledons</taxon>
        <taxon>Gunneridae</taxon>
        <taxon>Pentapetalae</taxon>
        <taxon>rosids</taxon>
        <taxon>fabids</taxon>
        <taxon>Malpighiales</taxon>
        <taxon>Rhizophoraceae</taxon>
        <taxon>Rhizophora</taxon>
    </lineage>
</organism>